<dbReference type="InterPro" id="IPR048284">
    <property type="entry name" value="EryCIII-like_N"/>
</dbReference>
<feature type="domain" description="Erythromycin biosynthesis protein CIII-like N-terminal" evidence="6">
    <location>
        <begin position="22"/>
        <end position="258"/>
    </location>
</feature>
<proteinExistence type="inferred from homology"/>
<name>A0A4Q7J314_9PSEU</name>
<dbReference type="GO" id="GO:0008194">
    <property type="term" value="F:UDP-glycosyltransferase activity"/>
    <property type="evidence" value="ECO:0007669"/>
    <property type="project" value="InterPro"/>
</dbReference>
<dbReference type="InterPro" id="IPR030953">
    <property type="entry name" value="Glycosyl_450act"/>
</dbReference>
<dbReference type="OrthoDB" id="5488434at2"/>
<dbReference type="NCBIfam" id="TIGR04516">
    <property type="entry name" value="glycosyl_450act"/>
    <property type="match status" value="1"/>
</dbReference>
<dbReference type="Gene3D" id="3.40.50.2000">
    <property type="entry name" value="Glycogen Phosphorylase B"/>
    <property type="match status" value="2"/>
</dbReference>
<comment type="similarity">
    <text evidence="1">Belongs to the glycosyltransferase 28 family.</text>
</comment>
<dbReference type="InterPro" id="IPR010610">
    <property type="entry name" value="EryCIII-like_C"/>
</dbReference>
<evidence type="ECO:0000313" key="7">
    <source>
        <dbReference type="EMBL" id="RZQ61168.1"/>
    </source>
</evidence>
<dbReference type="Pfam" id="PF06722">
    <property type="entry name" value="EryCIII-like_C"/>
    <property type="match status" value="1"/>
</dbReference>
<keyword evidence="2" id="KW-0328">Glycosyltransferase</keyword>
<dbReference type="Proteomes" id="UP000292003">
    <property type="component" value="Unassembled WGS sequence"/>
</dbReference>
<gene>
    <name evidence="7" type="ORF">EWH70_25140</name>
</gene>
<evidence type="ECO:0000256" key="1">
    <source>
        <dbReference type="ARBA" id="ARBA00006962"/>
    </source>
</evidence>
<dbReference type="InterPro" id="IPR050426">
    <property type="entry name" value="Glycosyltransferase_28"/>
</dbReference>
<evidence type="ECO:0000259" key="5">
    <source>
        <dbReference type="Pfam" id="PF06722"/>
    </source>
</evidence>
<reference evidence="7 8" key="1">
    <citation type="submission" date="2019-02" db="EMBL/GenBank/DDBJ databases">
        <title>Draft genome sequence of Amycolatopsis sp. 8-3EHSu isolated from roots of Suaeda maritima.</title>
        <authorList>
            <person name="Duangmal K."/>
            <person name="Chantavorakit T."/>
        </authorList>
    </citation>
    <scope>NUCLEOTIDE SEQUENCE [LARGE SCALE GENOMIC DNA]</scope>
    <source>
        <strain evidence="7 8">8-3EHSu</strain>
    </source>
</reference>
<dbReference type="FunFam" id="3.40.50.2000:FF:000072">
    <property type="entry name" value="Glycosyl transferase"/>
    <property type="match status" value="1"/>
</dbReference>
<dbReference type="SUPFAM" id="SSF53756">
    <property type="entry name" value="UDP-Glycosyltransferase/glycogen phosphorylase"/>
    <property type="match status" value="1"/>
</dbReference>
<dbReference type="AlphaFoldDB" id="A0A4Q7J314"/>
<organism evidence="7 8">
    <name type="scientific">Amycolatopsis suaedae</name>
    <dbReference type="NCBI Taxonomy" id="2510978"/>
    <lineage>
        <taxon>Bacteria</taxon>
        <taxon>Bacillati</taxon>
        <taxon>Actinomycetota</taxon>
        <taxon>Actinomycetes</taxon>
        <taxon>Pseudonocardiales</taxon>
        <taxon>Pseudonocardiaceae</taxon>
        <taxon>Amycolatopsis</taxon>
    </lineage>
</organism>
<dbReference type="PANTHER" id="PTHR48050">
    <property type="entry name" value="STEROL 3-BETA-GLUCOSYLTRANSFERASE"/>
    <property type="match status" value="1"/>
</dbReference>
<keyword evidence="3 7" id="KW-0808">Transferase</keyword>
<accession>A0A4Q7J314</accession>
<keyword evidence="8" id="KW-1185">Reference proteome</keyword>
<dbReference type="GO" id="GO:0016758">
    <property type="term" value="F:hexosyltransferase activity"/>
    <property type="evidence" value="ECO:0007669"/>
    <property type="project" value="UniProtKB-ARBA"/>
</dbReference>
<evidence type="ECO:0000259" key="6">
    <source>
        <dbReference type="Pfam" id="PF21036"/>
    </source>
</evidence>
<dbReference type="InterPro" id="IPR002213">
    <property type="entry name" value="UDP_glucos_trans"/>
</dbReference>
<evidence type="ECO:0000256" key="3">
    <source>
        <dbReference type="ARBA" id="ARBA00022679"/>
    </source>
</evidence>
<dbReference type="Pfam" id="PF21036">
    <property type="entry name" value="EryCIII-like_N"/>
    <property type="match status" value="1"/>
</dbReference>
<dbReference type="GO" id="GO:0017000">
    <property type="term" value="P:antibiotic biosynthetic process"/>
    <property type="evidence" value="ECO:0007669"/>
    <property type="project" value="UniProtKB-KW"/>
</dbReference>
<dbReference type="EMBL" id="SFCC01000013">
    <property type="protein sequence ID" value="RZQ61168.1"/>
    <property type="molecule type" value="Genomic_DNA"/>
</dbReference>
<evidence type="ECO:0000313" key="8">
    <source>
        <dbReference type="Proteomes" id="UP000292003"/>
    </source>
</evidence>
<comment type="caution">
    <text evidence="7">The sequence shown here is derived from an EMBL/GenBank/DDBJ whole genome shotgun (WGS) entry which is preliminary data.</text>
</comment>
<sequence length="427" mass="46311">MRVLFAVNPATSIFNSMVPLAWALRTAGHDVRVASQHYFGEVITAAGLTAVPVGRNSDFLRAMTAKGISGEVMEEARAGLPAPFDIVDNPDLTWEETRDAHGSDIERYKLEGFAMLAGTVEFARAWQPDLVVWEPFTPAGAIAAKACGAAHARVVWSVDVFGITRERFLGKRNAQPVAEREDPLGDWLGGYARRYGGEFTEDMAVGHFTIDPVPAPLGMRAADPHYLPMRYIAYNGPAVVPGWLQKPAARPRVAITLGVTAIDHFAGYTVSIQDILDSLSDLDIEVVATIDEEEQAKLKRIPDNARLLPYVPLNALAATCSAVVNHAGPGTLLTSALHGVPQLTLPFHFDEPLLAGKLAEQGAGLTIDPTATSGQNIRENLLRLLEEPSFTERAVALREDIAAMPAPNELVGEIERLTVKYRTRQPV</sequence>
<dbReference type="RefSeq" id="WP_130477982.1">
    <property type="nucleotide sequence ID" value="NZ_SFCC01000013.1"/>
</dbReference>
<protein>
    <submittedName>
        <fullName evidence="7">Activator-dependent family glycosyltransferase</fullName>
    </submittedName>
</protein>
<keyword evidence="4" id="KW-0045">Antibiotic biosynthesis</keyword>
<dbReference type="CDD" id="cd03784">
    <property type="entry name" value="GT1_Gtf-like"/>
    <property type="match status" value="1"/>
</dbReference>
<dbReference type="PANTHER" id="PTHR48050:SF13">
    <property type="entry name" value="STEROL 3-BETA-GLUCOSYLTRANSFERASE UGT80A2"/>
    <property type="match status" value="1"/>
</dbReference>
<evidence type="ECO:0000256" key="4">
    <source>
        <dbReference type="ARBA" id="ARBA00023194"/>
    </source>
</evidence>
<evidence type="ECO:0000256" key="2">
    <source>
        <dbReference type="ARBA" id="ARBA00022676"/>
    </source>
</evidence>
<feature type="domain" description="Erythromycin biosynthesis protein CIII-like C-terminal" evidence="5">
    <location>
        <begin position="274"/>
        <end position="417"/>
    </location>
</feature>